<accession>A0A0E9SB12</accession>
<reference evidence="1" key="1">
    <citation type="submission" date="2014-11" db="EMBL/GenBank/DDBJ databases">
        <authorList>
            <person name="Amaro Gonzalez C."/>
        </authorList>
    </citation>
    <scope>NUCLEOTIDE SEQUENCE</scope>
</reference>
<protein>
    <submittedName>
        <fullName evidence="1">Uncharacterized protein</fullName>
    </submittedName>
</protein>
<dbReference type="AlphaFoldDB" id="A0A0E9SB12"/>
<organism evidence="1">
    <name type="scientific">Anguilla anguilla</name>
    <name type="common">European freshwater eel</name>
    <name type="synonym">Muraena anguilla</name>
    <dbReference type="NCBI Taxonomy" id="7936"/>
    <lineage>
        <taxon>Eukaryota</taxon>
        <taxon>Metazoa</taxon>
        <taxon>Chordata</taxon>
        <taxon>Craniata</taxon>
        <taxon>Vertebrata</taxon>
        <taxon>Euteleostomi</taxon>
        <taxon>Actinopterygii</taxon>
        <taxon>Neopterygii</taxon>
        <taxon>Teleostei</taxon>
        <taxon>Anguilliformes</taxon>
        <taxon>Anguillidae</taxon>
        <taxon>Anguilla</taxon>
    </lineage>
</organism>
<proteinExistence type="predicted"/>
<dbReference type="EMBL" id="GBXM01070864">
    <property type="protein sequence ID" value="JAH37713.1"/>
    <property type="molecule type" value="Transcribed_RNA"/>
</dbReference>
<sequence length="16" mass="1887">MYKTVLIMVMVFEGLL</sequence>
<name>A0A0E9SB12_ANGAN</name>
<reference evidence="1" key="2">
    <citation type="journal article" date="2015" name="Fish Shellfish Immunol.">
        <title>Early steps in the European eel (Anguilla anguilla)-Vibrio vulnificus interaction in the gills: Role of the RtxA13 toxin.</title>
        <authorList>
            <person name="Callol A."/>
            <person name="Pajuelo D."/>
            <person name="Ebbesson L."/>
            <person name="Teles M."/>
            <person name="MacKenzie S."/>
            <person name="Amaro C."/>
        </authorList>
    </citation>
    <scope>NUCLEOTIDE SEQUENCE</scope>
</reference>
<evidence type="ECO:0000313" key="1">
    <source>
        <dbReference type="EMBL" id="JAH37713.1"/>
    </source>
</evidence>